<keyword evidence="2" id="KW-1185">Reference proteome</keyword>
<protein>
    <submittedName>
        <fullName evidence="1">Uncharacterized protein</fullName>
    </submittedName>
</protein>
<proteinExistence type="predicted"/>
<organism evidence="1 2">
    <name type="scientific">Gilliamella bombicola</name>
    <dbReference type="NCBI Taxonomy" id="1798182"/>
    <lineage>
        <taxon>Bacteria</taxon>
        <taxon>Pseudomonadati</taxon>
        <taxon>Pseudomonadota</taxon>
        <taxon>Gammaproteobacteria</taxon>
        <taxon>Orbales</taxon>
        <taxon>Orbaceae</taxon>
        <taxon>Gilliamella</taxon>
    </lineage>
</organism>
<accession>A0A1C4CLH6</accession>
<reference evidence="2" key="1">
    <citation type="submission" date="2016-08" db="EMBL/GenBank/DDBJ databases">
        <authorList>
            <person name="Varghese N."/>
            <person name="Submissions Spin"/>
        </authorList>
    </citation>
    <scope>NUCLEOTIDE SEQUENCE [LARGE SCALE GENOMIC DNA]</scope>
    <source>
        <strain evidence="2">R-53248</strain>
    </source>
</reference>
<dbReference type="AlphaFoldDB" id="A0A1C4CLH6"/>
<gene>
    <name evidence="1" type="ORF">GA0061081_10966</name>
</gene>
<evidence type="ECO:0000313" key="2">
    <source>
        <dbReference type="Proteomes" id="UP000199670"/>
    </source>
</evidence>
<evidence type="ECO:0000313" key="1">
    <source>
        <dbReference type="EMBL" id="SCC19925.1"/>
    </source>
</evidence>
<sequence>MLLLPYSLSLQALSAQTSGVIQGTAPYLTFDGGATKVKSVEGLLSIKLPNSSYIPSGINRPLYPNATVDTSSVDNPIEMPNITDTFADIQTIVPVSNYPEVSLTNLVNAPYNYGRDDDGDEGINATGKLTIKWQDSSGRDITEQVKNNPNKRLNLCDAPYQLTLMVTNGNLSTQYGIPNSSDFTGNKHSYYINPKMDMPIVCYAQPNLYSDNLAWGSEYDLDGPNWVANKGFKVMNEDDPIKNFPTTGADRLYFYLLLGGITPEQVIVANGTTVSAESGTGISLSLSKDETPKWEDWLGNPVSAYFGGDKGLKVLLKGPSINSTNKVFTPSLFKLYADSNHTKLLYSFKIERWYIVQPGESSGYANAQRFCQNLGNGYRIPDINDYSNANNFGWTGGIPRRNSAWYQRRLSYQEGNRWIGGLFNEWGRTYNGTNSYSGSDWDSGDGYWTAQPSGIYDQYIVNSGDGYINITYLTQSEVRVACVVP</sequence>
<dbReference type="EMBL" id="FMAQ01000009">
    <property type="protein sequence ID" value="SCC19925.1"/>
    <property type="molecule type" value="Genomic_DNA"/>
</dbReference>
<name>A0A1C4CLH6_9GAMM</name>
<dbReference type="Proteomes" id="UP000199670">
    <property type="component" value="Unassembled WGS sequence"/>
</dbReference>